<dbReference type="AlphaFoldDB" id="A0A7X3H6V8"/>
<organism evidence="10 11">
    <name type="scientific">Metapseudomonas otitidis</name>
    <dbReference type="NCBI Taxonomy" id="319939"/>
    <lineage>
        <taxon>Bacteria</taxon>
        <taxon>Pseudomonadati</taxon>
        <taxon>Pseudomonadota</taxon>
        <taxon>Gammaproteobacteria</taxon>
        <taxon>Pseudomonadales</taxon>
        <taxon>Pseudomonadaceae</taxon>
        <taxon>Metapseudomonas</taxon>
    </lineage>
</organism>
<dbReference type="PROSITE" id="PS51755">
    <property type="entry name" value="OMPR_PHOB"/>
    <property type="match status" value="1"/>
</dbReference>
<feature type="DNA-binding region" description="OmpR/PhoB-type" evidence="7">
    <location>
        <begin position="138"/>
        <end position="240"/>
    </location>
</feature>
<dbReference type="RefSeq" id="WP_160480747.1">
    <property type="nucleotide sequence ID" value="NZ_WTFN01000021.1"/>
</dbReference>
<keyword evidence="2" id="KW-0902">Two-component regulatory system</keyword>
<dbReference type="GO" id="GO:0032993">
    <property type="term" value="C:protein-DNA complex"/>
    <property type="evidence" value="ECO:0007669"/>
    <property type="project" value="TreeGrafter"/>
</dbReference>
<dbReference type="InterPro" id="IPR039420">
    <property type="entry name" value="WalR-like"/>
</dbReference>
<reference evidence="10 11" key="1">
    <citation type="submission" date="2019-12" db="EMBL/GenBank/DDBJ databases">
        <title>Draft genome sequence of Pseudomonas otitidis recovered from a chicken carcass.</title>
        <authorList>
            <person name="Vieira T.R."/>
            <person name="Oliviera E.F.C."/>
            <person name="Silva N.M.V."/>
            <person name="Sambrano G.E."/>
            <person name="Cibulski S.P."/>
            <person name="Cardoso M.R.I."/>
        </authorList>
    </citation>
    <scope>NUCLEOTIDE SEQUENCE [LARGE SCALE GENOMIC DNA]</scope>
    <source>
        <strain evidence="10 11">25_K</strain>
    </source>
</reference>
<evidence type="ECO:0000256" key="4">
    <source>
        <dbReference type="ARBA" id="ARBA00023125"/>
    </source>
</evidence>
<dbReference type="SUPFAM" id="SSF46894">
    <property type="entry name" value="C-terminal effector domain of the bipartite response regulators"/>
    <property type="match status" value="1"/>
</dbReference>
<dbReference type="SUPFAM" id="SSF52172">
    <property type="entry name" value="CheY-like"/>
    <property type="match status" value="1"/>
</dbReference>
<accession>A0A7X3H6V8</accession>
<dbReference type="EMBL" id="WTFN01000021">
    <property type="protein sequence ID" value="MWK56454.1"/>
    <property type="molecule type" value="Genomic_DNA"/>
</dbReference>
<dbReference type="GO" id="GO:0000156">
    <property type="term" value="F:phosphorelay response regulator activity"/>
    <property type="evidence" value="ECO:0007669"/>
    <property type="project" value="TreeGrafter"/>
</dbReference>
<keyword evidence="1" id="KW-0597">Phosphoprotein</keyword>
<evidence type="ECO:0000313" key="10">
    <source>
        <dbReference type="EMBL" id="MWK56454.1"/>
    </source>
</evidence>
<dbReference type="Gene3D" id="1.10.10.10">
    <property type="entry name" value="Winged helix-like DNA-binding domain superfamily/Winged helix DNA-binding domain"/>
    <property type="match status" value="1"/>
</dbReference>
<dbReference type="GO" id="GO:0006355">
    <property type="term" value="P:regulation of DNA-templated transcription"/>
    <property type="evidence" value="ECO:0007669"/>
    <property type="project" value="InterPro"/>
</dbReference>
<dbReference type="PANTHER" id="PTHR48111">
    <property type="entry name" value="REGULATOR OF RPOS"/>
    <property type="match status" value="1"/>
</dbReference>
<evidence type="ECO:0000256" key="3">
    <source>
        <dbReference type="ARBA" id="ARBA00023015"/>
    </source>
</evidence>
<evidence type="ECO:0000256" key="6">
    <source>
        <dbReference type="PROSITE-ProRule" id="PRU00169"/>
    </source>
</evidence>
<keyword evidence="4 7" id="KW-0238">DNA-binding</keyword>
<dbReference type="Proteomes" id="UP000461288">
    <property type="component" value="Unassembled WGS sequence"/>
</dbReference>
<dbReference type="InterPro" id="IPR011006">
    <property type="entry name" value="CheY-like_superfamily"/>
</dbReference>
<evidence type="ECO:0000313" key="11">
    <source>
        <dbReference type="Proteomes" id="UP000461288"/>
    </source>
</evidence>
<comment type="caution">
    <text evidence="10">The sequence shown here is derived from an EMBL/GenBank/DDBJ whole genome shotgun (WGS) entry which is preliminary data.</text>
</comment>
<keyword evidence="3" id="KW-0805">Transcription regulation</keyword>
<sequence>MTLSSPLLLPPSPASPAQMRLLVIEASPDGLVDLASGLQPMARSLMMSNAAQLQDVEIALFAPHIILLEVRSDDGLEMPLARRIRRLWPGAGLILVTERAQLEQRLQGYALGADHCLARPLPDVELAAVTAALMRRLSMQASPCGDCWVLDPRHQQLIAPDGKTVELSRAECQVVACMQQAPERTASRRCLAERLGENWLTYDERRLEAIFSRLRRKILSFTGLPAPIRALRNQGYAFTAALLLRL</sequence>
<dbReference type="Pfam" id="PF00486">
    <property type="entry name" value="Trans_reg_C"/>
    <property type="match status" value="1"/>
</dbReference>
<dbReference type="InterPro" id="IPR036388">
    <property type="entry name" value="WH-like_DNA-bd_sf"/>
</dbReference>
<feature type="domain" description="Response regulatory" evidence="8">
    <location>
        <begin position="20"/>
        <end position="134"/>
    </location>
</feature>
<protein>
    <recommendedName>
        <fullName evidence="12">DNA-binding response regulator, OmpR family, contains REC and winged-helix (WHTH) domain</fullName>
    </recommendedName>
</protein>
<evidence type="ECO:0000259" key="9">
    <source>
        <dbReference type="PROSITE" id="PS51755"/>
    </source>
</evidence>
<evidence type="ECO:0000259" key="8">
    <source>
        <dbReference type="PROSITE" id="PS50110"/>
    </source>
</evidence>
<comment type="caution">
    <text evidence="6">Lacks conserved residue(s) required for the propagation of feature annotation.</text>
</comment>
<dbReference type="PANTHER" id="PTHR48111:SF1">
    <property type="entry name" value="TWO-COMPONENT RESPONSE REGULATOR ORR33"/>
    <property type="match status" value="1"/>
</dbReference>
<dbReference type="GO" id="GO:0005829">
    <property type="term" value="C:cytosol"/>
    <property type="evidence" value="ECO:0007669"/>
    <property type="project" value="TreeGrafter"/>
</dbReference>
<gene>
    <name evidence="10" type="ORF">GO594_10745</name>
</gene>
<keyword evidence="5" id="KW-0804">Transcription</keyword>
<dbReference type="InterPro" id="IPR001867">
    <property type="entry name" value="OmpR/PhoB-type_DNA-bd"/>
</dbReference>
<dbReference type="GO" id="GO:0000976">
    <property type="term" value="F:transcription cis-regulatory region binding"/>
    <property type="evidence" value="ECO:0007669"/>
    <property type="project" value="TreeGrafter"/>
</dbReference>
<feature type="domain" description="OmpR/PhoB-type" evidence="9">
    <location>
        <begin position="138"/>
        <end position="240"/>
    </location>
</feature>
<dbReference type="Gene3D" id="3.40.50.2300">
    <property type="match status" value="1"/>
</dbReference>
<evidence type="ECO:0008006" key="12">
    <source>
        <dbReference type="Google" id="ProtNLM"/>
    </source>
</evidence>
<dbReference type="InterPro" id="IPR016032">
    <property type="entry name" value="Sig_transdc_resp-reg_C-effctor"/>
</dbReference>
<evidence type="ECO:0000256" key="7">
    <source>
        <dbReference type="PROSITE-ProRule" id="PRU01091"/>
    </source>
</evidence>
<evidence type="ECO:0000256" key="1">
    <source>
        <dbReference type="ARBA" id="ARBA00022553"/>
    </source>
</evidence>
<proteinExistence type="predicted"/>
<evidence type="ECO:0000256" key="5">
    <source>
        <dbReference type="ARBA" id="ARBA00023163"/>
    </source>
</evidence>
<dbReference type="SMART" id="SM00862">
    <property type="entry name" value="Trans_reg_C"/>
    <property type="match status" value="1"/>
</dbReference>
<dbReference type="PROSITE" id="PS50110">
    <property type="entry name" value="RESPONSE_REGULATORY"/>
    <property type="match status" value="1"/>
</dbReference>
<dbReference type="InterPro" id="IPR001789">
    <property type="entry name" value="Sig_transdc_resp-reg_receiver"/>
</dbReference>
<name>A0A7X3H6V8_9GAMM</name>
<evidence type="ECO:0000256" key="2">
    <source>
        <dbReference type="ARBA" id="ARBA00023012"/>
    </source>
</evidence>